<evidence type="ECO:0000313" key="1">
    <source>
        <dbReference type="EMBL" id="KAK1763184.1"/>
    </source>
</evidence>
<dbReference type="Proteomes" id="UP001244011">
    <property type="component" value="Unassembled WGS sequence"/>
</dbReference>
<protein>
    <submittedName>
        <fullName evidence="1">Uncharacterized protein</fullName>
    </submittedName>
</protein>
<sequence length="218" mass="24263">MPGDTKIIFTRSTPWIDLLDRPALLARLAWWRDRPDLSTIPISGNYELSSLPERASQLPILDLRCPIRLWRSPLVLCDPISLWRPPPPSSVDGVSPIRKSTLPRRTYSFLQHVMEPNVTHIWELSPGIYYVDPNASPSGTALSHQSKHVLEVSLISGLGLVAGNWTQVSGVQGQGRSGADGTGGGIGGMYWTVHTKLLKGRHKNYFVFVRFIFPRSNS</sequence>
<dbReference type="RefSeq" id="XP_060279397.1">
    <property type="nucleotide sequence ID" value="XM_060429047.1"/>
</dbReference>
<accession>A0AAJ0FID5</accession>
<comment type="caution">
    <text evidence="1">The sequence shown here is derived from an EMBL/GenBank/DDBJ whole genome shotgun (WGS) entry which is preliminary data.</text>
</comment>
<gene>
    <name evidence="1" type="ORF">QBC33DRAFT_550072</name>
</gene>
<proteinExistence type="predicted"/>
<evidence type="ECO:0000313" key="2">
    <source>
        <dbReference type="Proteomes" id="UP001244011"/>
    </source>
</evidence>
<dbReference type="GeneID" id="85312234"/>
<dbReference type="AlphaFoldDB" id="A0AAJ0FID5"/>
<organism evidence="1 2">
    <name type="scientific">Phialemonium atrogriseum</name>
    <dbReference type="NCBI Taxonomy" id="1093897"/>
    <lineage>
        <taxon>Eukaryota</taxon>
        <taxon>Fungi</taxon>
        <taxon>Dikarya</taxon>
        <taxon>Ascomycota</taxon>
        <taxon>Pezizomycotina</taxon>
        <taxon>Sordariomycetes</taxon>
        <taxon>Sordariomycetidae</taxon>
        <taxon>Cephalothecales</taxon>
        <taxon>Cephalothecaceae</taxon>
        <taxon>Phialemonium</taxon>
    </lineage>
</organism>
<keyword evidence="2" id="KW-1185">Reference proteome</keyword>
<name>A0AAJ0FID5_9PEZI</name>
<reference evidence="1" key="1">
    <citation type="submission" date="2023-06" db="EMBL/GenBank/DDBJ databases">
        <title>Genome-scale phylogeny and comparative genomics of the fungal order Sordariales.</title>
        <authorList>
            <consortium name="Lawrence Berkeley National Laboratory"/>
            <person name="Hensen N."/>
            <person name="Bonometti L."/>
            <person name="Westerberg I."/>
            <person name="Brannstrom I.O."/>
            <person name="Guillou S."/>
            <person name="Cros-Aarteil S."/>
            <person name="Calhoun S."/>
            <person name="Haridas S."/>
            <person name="Kuo A."/>
            <person name="Mondo S."/>
            <person name="Pangilinan J."/>
            <person name="Riley R."/>
            <person name="Labutti K."/>
            <person name="Andreopoulos B."/>
            <person name="Lipzen A."/>
            <person name="Chen C."/>
            <person name="Yanf M."/>
            <person name="Daum C."/>
            <person name="Ng V."/>
            <person name="Clum A."/>
            <person name="Steindorff A."/>
            <person name="Ohm R."/>
            <person name="Martin F."/>
            <person name="Silar P."/>
            <person name="Natvig D."/>
            <person name="Lalanne C."/>
            <person name="Gautier V."/>
            <person name="Ament-Velasquez S.L."/>
            <person name="Kruys A."/>
            <person name="Hutchinson M.I."/>
            <person name="Powell A.J."/>
            <person name="Barry K."/>
            <person name="Miller A.N."/>
            <person name="Grigoriev I.V."/>
            <person name="Debuchy R."/>
            <person name="Gladieux P."/>
            <person name="Thoren M.H."/>
            <person name="Johannesson H."/>
        </authorList>
    </citation>
    <scope>NUCLEOTIDE SEQUENCE</scope>
    <source>
        <strain evidence="1">8032-3</strain>
    </source>
</reference>
<dbReference type="EMBL" id="MU839029">
    <property type="protein sequence ID" value="KAK1763184.1"/>
    <property type="molecule type" value="Genomic_DNA"/>
</dbReference>